<dbReference type="InterPro" id="IPR023606">
    <property type="entry name" value="CoA-Trfase_III_dom_1_sf"/>
</dbReference>
<dbReference type="PANTHER" id="PTHR48207:SF4">
    <property type="entry name" value="BLL6097 PROTEIN"/>
    <property type="match status" value="1"/>
</dbReference>
<evidence type="ECO:0000256" key="1">
    <source>
        <dbReference type="ARBA" id="ARBA00022679"/>
    </source>
</evidence>
<dbReference type="Proteomes" id="UP000235703">
    <property type="component" value="Unassembled WGS sequence"/>
</dbReference>
<dbReference type="GO" id="GO:0008410">
    <property type="term" value="F:CoA-transferase activity"/>
    <property type="evidence" value="ECO:0007669"/>
    <property type="project" value="TreeGrafter"/>
</dbReference>
<sequence length="381" mass="41832">MAPYAGKILKDMGAEVIKMEPPDGDIGRRIGMVGRSGISLLSLNLNAGKKSIVVDASDPGEAETIRRLVGWADVIITNLLPSRREAFGLDWESVEKVDPATILVTGQGFSSVSERRDDPAYDDIVQAAAGIADTYRLRDGAPGYSPYVVADKVCGMSMVQGALAALYRRGTTGVGEWVDVPMVDTVAAFTLVEHLGGDTTNPSSGEVGWSRVLSPAHKPHRALDGWVCVMPYTDANWERFCRLIGRVDYLEHPDLRTNARRSAKPETYEAVLADYARTRTCDEIEAECRTARIPVQRVNEIRDLTRDEYIGRQPMITRSTHHAEGPYLHIGSPLQFAGASRPPVEDCSELDADRDEVLRLIERDSLNEIRTPNGSSRSGHS</sequence>
<dbReference type="SUPFAM" id="SSF89796">
    <property type="entry name" value="CoA-transferase family III (CaiB/BaiF)"/>
    <property type="match status" value="1"/>
</dbReference>
<dbReference type="Pfam" id="PF02515">
    <property type="entry name" value="CoA_transf_3"/>
    <property type="match status" value="1"/>
</dbReference>
<dbReference type="InterPro" id="IPR003673">
    <property type="entry name" value="CoA-Trfase_fam_III"/>
</dbReference>
<dbReference type="Gene3D" id="3.30.1540.10">
    <property type="entry name" value="formyl-coa transferase, domain 3"/>
    <property type="match status" value="1"/>
</dbReference>
<keyword evidence="1" id="KW-0808">Transferase</keyword>
<dbReference type="InterPro" id="IPR044855">
    <property type="entry name" value="CoA-Trfase_III_dom3_sf"/>
</dbReference>
<evidence type="ECO:0000313" key="3">
    <source>
        <dbReference type="Proteomes" id="UP000235703"/>
    </source>
</evidence>
<proteinExistence type="predicted"/>
<dbReference type="InterPro" id="IPR050483">
    <property type="entry name" value="CoA-transferase_III_domain"/>
</dbReference>
<dbReference type="PANTHER" id="PTHR48207">
    <property type="entry name" value="SUCCINATE--HYDROXYMETHYLGLUTARATE COA-TRANSFERASE"/>
    <property type="match status" value="1"/>
</dbReference>
<name>A0A2N6PJV8_9MICO</name>
<dbReference type="OrthoDB" id="9797653at2"/>
<reference evidence="2 3" key="1">
    <citation type="submission" date="2017-09" db="EMBL/GenBank/DDBJ databases">
        <title>Bacterial strain isolated from the female urinary microbiota.</title>
        <authorList>
            <person name="Thomas-White K."/>
            <person name="Kumar N."/>
            <person name="Forster S."/>
            <person name="Putonti C."/>
            <person name="Lawley T."/>
            <person name="Wolfe A.J."/>
        </authorList>
    </citation>
    <scope>NUCLEOTIDE SEQUENCE [LARGE SCALE GENOMIC DNA]</scope>
    <source>
        <strain evidence="2 3">UMB0680</strain>
    </source>
</reference>
<evidence type="ECO:0000313" key="2">
    <source>
        <dbReference type="EMBL" id="PMB98963.1"/>
    </source>
</evidence>
<accession>A0A2N6PJV8</accession>
<gene>
    <name evidence="2" type="ORF">CJ198_05610</name>
</gene>
<comment type="caution">
    <text evidence="2">The sequence shown here is derived from an EMBL/GenBank/DDBJ whole genome shotgun (WGS) entry which is preliminary data.</text>
</comment>
<organism evidence="2 3">
    <name type="scientific">Brevibacterium luteolum</name>
    <dbReference type="NCBI Taxonomy" id="199591"/>
    <lineage>
        <taxon>Bacteria</taxon>
        <taxon>Bacillati</taxon>
        <taxon>Actinomycetota</taxon>
        <taxon>Actinomycetes</taxon>
        <taxon>Micrococcales</taxon>
        <taxon>Brevibacteriaceae</taxon>
        <taxon>Brevibacterium</taxon>
    </lineage>
</organism>
<keyword evidence="3" id="KW-1185">Reference proteome</keyword>
<dbReference type="EMBL" id="PNFZ01000002">
    <property type="protein sequence ID" value="PMB98963.1"/>
    <property type="molecule type" value="Genomic_DNA"/>
</dbReference>
<dbReference type="Gene3D" id="3.40.50.10540">
    <property type="entry name" value="Crotonobetainyl-coa:carnitine coa-transferase, domain 1"/>
    <property type="match status" value="1"/>
</dbReference>
<dbReference type="AlphaFoldDB" id="A0A2N6PJV8"/>
<protein>
    <submittedName>
        <fullName evidence="2">Carnitine dehydratase</fullName>
    </submittedName>
</protein>